<geneLocation type="plastid" evidence="4"/>
<gene>
    <name evidence="4" type="primary">rpl13</name>
    <name evidence="4" type="ORF">Thor_171</name>
</gene>
<dbReference type="SUPFAM" id="SSF52161">
    <property type="entry name" value="Ribosomal protein L13"/>
    <property type="match status" value="1"/>
</dbReference>
<sequence>MNRTFNKKLHYKSKWYLINAQGKTLGRLATQVASMLIGKNAVTYAPQLNHQNHIIIINSKEIHVTGNKHQQKIYLRHSGKPGGLRVQTFEELKNKSPNKILKIAIHNMLPKNRLGKQLFKNLKIYSSNTHPHIAQKPTSLNL</sequence>
<name>A0A1C9CAP7_9FLOR</name>
<proteinExistence type="inferred from homology"/>
<dbReference type="GO" id="GO:0003735">
    <property type="term" value="F:structural constituent of ribosome"/>
    <property type="evidence" value="ECO:0007669"/>
    <property type="project" value="InterPro"/>
</dbReference>
<keyword evidence="5" id="KW-0150">Chloroplast</keyword>
<dbReference type="GO" id="GO:0003729">
    <property type="term" value="F:mRNA binding"/>
    <property type="evidence" value="ECO:0007669"/>
    <property type="project" value="TreeGrafter"/>
</dbReference>
<dbReference type="EMBL" id="KY083065">
    <property type="protein sequence ID" value="ARX95832.1"/>
    <property type="molecule type" value="Genomic_DNA"/>
</dbReference>
<accession>A0A1C9CAP7</accession>
<dbReference type="PANTHER" id="PTHR11545">
    <property type="entry name" value="RIBOSOMAL PROTEIN L13"/>
    <property type="match status" value="1"/>
</dbReference>
<evidence type="ECO:0000256" key="3">
    <source>
        <dbReference type="ARBA" id="ARBA00023274"/>
    </source>
</evidence>
<reference evidence="4" key="2">
    <citation type="journal article" date="2018" name="PLoS ONE">
        <title>Plastid genome analysis of three Nemaliophycidae red algal species suggests environmental adaptation for iron limited habitats.</title>
        <authorList>
            <person name="Cho C.H."/>
            <person name="Choi J.W."/>
            <person name="Lam D.W."/>
            <person name="Kim K.M."/>
            <person name="Yoon H.S."/>
        </authorList>
    </citation>
    <scope>NUCLEOTIDE SEQUENCE</scope>
</reference>
<dbReference type="InterPro" id="IPR005822">
    <property type="entry name" value="Ribosomal_uL13"/>
</dbReference>
<dbReference type="Gene3D" id="3.90.1180.10">
    <property type="entry name" value="Ribosomal protein L13"/>
    <property type="match status" value="1"/>
</dbReference>
<organism evidence="4">
    <name type="scientific">Thorea hispida</name>
    <dbReference type="NCBI Taxonomy" id="202687"/>
    <lineage>
        <taxon>Eukaryota</taxon>
        <taxon>Rhodophyta</taxon>
        <taxon>Florideophyceae</taxon>
        <taxon>Nemaliophycidae</taxon>
        <taxon>Thoreales</taxon>
        <taxon>Thoreaceae</taxon>
        <taxon>Thorea</taxon>
    </lineage>
</organism>
<reference evidence="5" key="1">
    <citation type="submission" date="2016-11" db="EMBL/GenBank/DDBJ databases">
        <title>Complete Chloroplast Genome of Thorea hispida.</title>
        <authorList>
            <person name="Nan F."/>
            <person name="Xie S."/>
        </authorList>
    </citation>
    <scope>NUCLEOTIDE SEQUENCE</scope>
</reference>
<dbReference type="GeneID" id="29072869"/>
<dbReference type="GO" id="GO:0017148">
    <property type="term" value="P:negative regulation of translation"/>
    <property type="evidence" value="ECO:0007669"/>
    <property type="project" value="TreeGrafter"/>
</dbReference>
<dbReference type="RefSeq" id="YP_009296528.1">
    <property type="nucleotide sequence ID" value="NC_031171.1"/>
</dbReference>
<dbReference type="InterPro" id="IPR005823">
    <property type="entry name" value="Ribosomal_uL13_bac-type"/>
</dbReference>
<dbReference type="InterPro" id="IPR036899">
    <property type="entry name" value="Ribosomal_uL13_sf"/>
</dbReference>
<comment type="similarity">
    <text evidence="1">Belongs to the universal ribosomal protein uL13 family.</text>
</comment>
<evidence type="ECO:0000256" key="2">
    <source>
        <dbReference type="ARBA" id="ARBA00022980"/>
    </source>
</evidence>
<dbReference type="Pfam" id="PF00572">
    <property type="entry name" value="Ribosomal_L13"/>
    <property type="match status" value="1"/>
</dbReference>
<dbReference type="GO" id="GO:0006412">
    <property type="term" value="P:translation"/>
    <property type="evidence" value="ECO:0007669"/>
    <property type="project" value="InterPro"/>
</dbReference>
<keyword evidence="2 4" id="KW-0689">Ribosomal protein</keyword>
<evidence type="ECO:0000313" key="4">
    <source>
        <dbReference type="EMBL" id="AOM65463.1"/>
    </source>
</evidence>
<dbReference type="CDD" id="cd00392">
    <property type="entry name" value="Ribosomal_L13"/>
    <property type="match status" value="1"/>
</dbReference>
<keyword evidence="4" id="KW-0934">Plastid</keyword>
<dbReference type="AlphaFoldDB" id="A0A1C9CAP7"/>
<dbReference type="HAMAP" id="MF_01366">
    <property type="entry name" value="Ribosomal_uL13"/>
    <property type="match status" value="1"/>
</dbReference>
<evidence type="ECO:0000256" key="1">
    <source>
        <dbReference type="ARBA" id="ARBA00006227"/>
    </source>
</evidence>
<keyword evidence="3" id="KW-0687">Ribonucleoprotein</keyword>
<evidence type="ECO:0000313" key="5">
    <source>
        <dbReference type="EMBL" id="ARX95832.1"/>
    </source>
</evidence>
<protein>
    <submittedName>
        <fullName evidence="4 5">Ribosomal protein L13</fullName>
    </submittedName>
</protein>
<dbReference type="PANTHER" id="PTHR11545:SF2">
    <property type="entry name" value="LARGE RIBOSOMAL SUBUNIT PROTEIN UL13M"/>
    <property type="match status" value="1"/>
</dbReference>
<dbReference type="EMBL" id="KX284714">
    <property type="protein sequence ID" value="AOM65463.1"/>
    <property type="molecule type" value="Genomic_DNA"/>
</dbReference>
<dbReference type="GO" id="GO:0022625">
    <property type="term" value="C:cytosolic large ribosomal subunit"/>
    <property type="evidence" value="ECO:0007669"/>
    <property type="project" value="TreeGrafter"/>
</dbReference>
<dbReference type="NCBIfam" id="TIGR01066">
    <property type="entry name" value="rplM_bact"/>
    <property type="match status" value="1"/>
</dbReference>
<dbReference type="PIRSF" id="PIRSF002181">
    <property type="entry name" value="Ribosomal_L13"/>
    <property type="match status" value="1"/>
</dbReference>